<gene>
    <name evidence="2" type="ORF">OTERR_01410</name>
</gene>
<accession>A0A5C1E5R7</accession>
<proteinExistence type="predicted"/>
<evidence type="ECO:0000313" key="2">
    <source>
        <dbReference type="EMBL" id="QEL63617.1"/>
    </source>
</evidence>
<dbReference type="Pfam" id="PF00839">
    <property type="entry name" value="Cys_rich_FGFR"/>
    <property type="match status" value="1"/>
</dbReference>
<feature type="chain" id="PRO_5022725405" description="Cysteine rich repeat-containing protein" evidence="1">
    <location>
        <begin position="28"/>
        <end position="129"/>
    </location>
</feature>
<keyword evidence="3" id="KW-1185">Reference proteome</keyword>
<dbReference type="AlphaFoldDB" id="A0A5C1E5R7"/>
<dbReference type="KEGG" id="otr:OTERR_01410"/>
<dbReference type="Proteomes" id="UP000323671">
    <property type="component" value="Chromosome"/>
</dbReference>
<organism evidence="2 3">
    <name type="scientific">Oryzomicrobium terrae</name>
    <dbReference type="NCBI Taxonomy" id="1735038"/>
    <lineage>
        <taxon>Bacteria</taxon>
        <taxon>Pseudomonadati</taxon>
        <taxon>Pseudomonadota</taxon>
        <taxon>Betaproteobacteria</taxon>
        <taxon>Rhodocyclales</taxon>
        <taxon>Rhodocyclaceae</taxon>
        <taxon>Oryzomicrobium</taxon>
    </lineage>
</organism>
<feature type="signal peptide" evidence="1">
    <location>
        <begin position="1"/>
        <end position="27"/>
    </location>
</feature>
<dbReference type="RefSeq" id="WP_149424540.1">
    <property type="nucleotide sequence ID" value="NZ_CP022579.1"/>
</dbReference>
<evidence type="ECO:0000256" key="1">
    <source>
        <dbReference type="SAM" id="SignalP"/>
    </source>
</evidence>
<dbReference type="GO" id="GO:0016020">
    <property type="term" value="C:membrane"/>
    <property type="evidence" value="ECO:0007669"/>
    <property type="project" value="InterPro"/>
</dbReference>
<sequence length="129" mass="14036">MFRHILRPAFRLALPLLLTLAGLPALAQAQTPSACQADVQKFCPGAGPAQNCLLDHQQDISDGCYNALKQRLDNQHGLAACKQDVSRLCQGVQPGGGRLVNCLLDHQKEVSDGCYAMLAKRMERGNKRP</sequence>
<dbReference type="InterPro" id="IPR001893">
    <property type="entry name" value="Cys-rich_GLG1_repeat"/>
</dbReference>
<evidence type="ECO:0008006" key="4">
    <source>
        <dbReference type="Google" id="ProtNLM"/>
    </source>
</evidence>
<reference evidence="2 3" key="1">
    <citation type="submission" date="2017-07" db="EMBL/GenBank/DDBJ databases">
        <title>Complete genome sequence of Oryzomicrobium terrae TPP412.</title>
        <authorList>
            <person name="Chiu L.-W."/>
            <person name="Lo K.-J."/>
            <person name="Tsai Y.-M."/>
            <person name="Lin S.-S."/>
            <person name="Kuo C.-H."/>
            <person name="Liu C.-T."/>
        </authorList>
    </citation>
    <scope>NUCLEOTIDE SEQUENCE [LARGE SCALE GENOMIC DNA]</scope>
    <source>
        <strain evidence="2 3">TPP412</strain>
    </source>
</reference>
<evidence type="ECO:0000313" key="3">
    <source>
        <dbReference type="Proteomes" id="UP000323671"/>
    </source>
</evidence>
<keyword evidence="1" id="KW-0732">Signal</keyword>
<dbReference type="EMBL" id="CP022579">
    <property type="protein sequence ID" value="QEL63617.1"/>
    <property type="molecule type" value="Genomic_DNA"/>
</dbReference>
<protein>
    <recommendedName>
        <fullName evidence="4">Cysteine rich repeat-containing protein</fullName>
    </recommendedName>
</protein>
<name>A0A5C1E5R7_9RHOO</name>